<feature type="region of interest" description="Disordered" evidence="3">
    <location>
        <begin position="35"/>
        <end position="71"/>
    </location>
</feature>
<reference evidence="4" key="1">
    <citation type="journal article" date="2023" name="Science">
        <title>Genome structures resolve the early diversification of teleost fishes.</title>
        <authorList>
            <person name="Parey E."/>
            <person name="Louis A."/>
            <person name="Montfort J."/>
            <person name="Bouchez O."/>
            <person name="Roques C."/>
            <person name="Iampietro C."/>
            <person name="Lluch J."/>
            <person name="Castinel A."/>
            <person name="Donnadieu C."/>
            <person name="Desvignes T."/>
            <person name="Floi Bucao C."/>
            <person name="Jouanno E."/>
            <person name="Wen M."/>
            <person name="Mejri S."/>
            <person name="Dirks R."/>
            <person name="Jansen H."/>
            <person name="Henkel C."/>
            <person name="Chen W.J."/>
            <person name="Zahm M."/>
            <person name="Cabau C."/>
            <person name="Klopp C."/>
            <person name="Thompson A.W."/>
            <person name="Robinson-Rechavi M."/>
            <person name="Braasch I."/>
            <person name="Lecointre G."/>
            <person name="Bobe J."/>
            <person name="Postlethwait J.H."/>
            <person name="Berthelot C."/>
            <person name="Roest Crollius H."/>
            <person name="Guiguen Y."/>
        </authorList>
    </citation>
    <scope>NUCLEOTIDE SEQUENCE</scope>
    <source>
        <strain evidence="4">Concon-B</strain>
    </source>
</reference>
<evidence type="ECO:0000313" key="5">
    <source>
        <dbReference type="Proteomes" id="UP001152803"/>
    </source>
</evidence>
<dbReference type="PANTHER" id="PTHR23248:SF40">
    <property type="entry name" value="PHOSPHOLIPID SCRAMBLASE"/>
    <property type="match status" value="1"/>
</dbReference>
<dbReference type="GO" id="GO:0005886">
    <property type="term" value="C:plasma membrane"/>
    <property type="evidence" value="ECO:0007669"/>
    <property type="project" value="TreeGrafter"/>
</dbReference>
<keyword evidence="2" id="KW-0564">Palmitate</keyword>
<comment type="function">
    <text evidence="2">May mediate accelerated ATP-independent bidirectional transbilayer migration of phospholipids upon binding calcium ions that results in a loss of phospholipid asymmetry in the plasma membrane.</text>
</comment>
<dbReference type="PANTHER" id="PTHR23248">
    <property type="entry name" value="PHOSPHOLIPID SCRAMBLASE-RELATED"/>
    <property type="match status" value="1"/>
</dbReference>
<accession>A0A9Q1DL87</accession>
<name>A0A9Q1DL87_CONCO</name>
<dbReference type="Proteomes" id="UP001152803">
    <property type="component" value="Unassembled WGS sequence"/>
</dbReference>
<dbReference type="AlphaFoldDB" id="A0A9Q1DL87"/>
<comment type="caution">
    <text evidence="4">The sequence shown here is derived from an EMBL/GenBank/DDBJ whole genome shotgun (WGS) entry which is preliminary data.</text>
</comment>
<keyword evidence="5" id="KW-1185">Reference proteome</keyword>
<dbReference type="EMBL" id="JAFJMO010000006">
    <property type="protein sequence ID" value="KAJ8274605.1"/>
    <property type="molecule type" value="Genomic_DNA"/>
</dbReference>
<evidence type="ECO:0000256" key="2">
    <source>
        <dbReference type="RuleBase" id="RU363116"/>
    </source>
</evidence>
<keyword evidence="2" id="KW-0106">Calcium</keyword>
<dbReference type="OrthoDB" id="191150at2759"/>
<comment type="similarity">
    <text evidence="1 2">Belongs to the phospholipid scramblase family.</text>
</comment>
<comment type="cofactor">
    <cofactor evidence="2">
        <name>Ca(2+)</name>
        <dbReference type="ChEBI" id="CHEBI:29108"/>
    </cofactor>
</comment>
<dbReference type="GO" id="GO:0017128">
    <property type="term" value="F:phospholipid scramblase activity"/>
    <property type="evidence" value="ECO:0007669"/>
    <property type="project" value="InterPro"/>
</dbReference>
<evidence type="ECO:0000256" key="3">
    <source>
        <dbReference type="SAM" id="MobiDB-lite"/>
    </source>
</evidence>
<proteinExistence type="inferred from homology"/>
<dbReference type="Pfam" id="PF03803">
    <property type="entry name" value="Scramblase"/>
    <property type="match status" value="1"/>
</dbReference>
<evidence type="ECO:0000256" key="1">
    <source>
        <dbReference type="ARBA" id="ARBA00005350"/>
    </source>
</evidence>
<protein>
    <recommendedName>
        <fullName evidence="2">Phospholipid scramblase</fullName>
    </recommendedName>
</protein>
<keyword evidence="2" id="KW-0449">Lipoprotein</keyword>
<dbReference type="InterPro" id="IPR005552">
    <property type="entry name" value="Scramblase"/>
</dbReference>
<evidence type="ECO:0000313" key="4">
    <source>
        <dbReference type="EMBL" id="KAJ8274605.1"/>
    </source>
</evidence>
<sequence length="306" mass="34414">MSAVTVQPLPFGRLEREKHIETLFRAFQRRIRRSTDPGVSMASHSLGGPVSPQLHSAEVPGLRQEREEDGQMDFGRGAVGVEMDLRTDGNHTGTEKAEGLGLLDSINQLRITAKPELQGPHCVPRRTYSIASGTRDQLYVAVEESSCLCLQCCGPARSCSLQGFDRQAQQVFLFERPLRADACCLGCCLMEMRAFNSDHQLIGTVYQRWSMFTPLFEICDSDGTSTIRIQGPCCPSRCYSNQEFQVVSTIGERLGRIWKKWPGFNEECNMDHEFFGLDVPQEMSTRTKVLLLAATFLLNHMFFEMS</sequence>
<gene>
    <name evidence="4" type="ORF">COCON_G00092300</name>
</gene>
<organism evidence="4 5">
    <name type="scientific">Conger conger</name>
    <name type="common">Conger eel</name>
    <name type="synonym">Muraena conger</name>
    <dbReference type="NCBI Taxonomy" id="82655"/>
    <lineage>
        <taxon>Eukaryota</taxon>
        <taxon>Metazoa</taxon>
        <taxon>Chordata</taxon>
        <taxon>Craniata</taxon>
        <taxon>Vertebrata</taxon>
        <taxon>Euteleostomi</taxon>
        <taxon>Actinopterygii</taxon>
        <taxon>Neopterygii</taxon>
        <taxon>Teleostei</taxon>
        <taxon>Anguilliformes</taxon>
        <taxon>Congridae</taxon>
        <taxon>Conger</taxon>
    </lineage>
</organism>